<keyword evidence="15" id="KW-1185">Reference proteome</keyword>
<dbReference type="Proteomes" id="UP000256970">
    <property type="component" value="Unassembled WGS sequence"/>
</dbReference>
<evidence type="ECO:0000256" key="4">
    <source>
        <dbReference type="ARBA" id="ARBA00022448"/>
    </source>
</evidence>
<dbReference type="GO" id="GO:0106292">
    <property type="term" value="F:superoxide-generating NADPH oxidase activity"/>
    <property type="evidence" value="ECO:0007669"/>
    <property type="project" value="UniProtKB-ARBA"/>
</dbReference>
<evidence type="ECO:0000256" key="5">
    <source>
        <dbReference type="ARBA" id="ARBA00022660"/>
    </source>
</evidence>
<proteinExistence type="inferred from homology"/>
<dbReference type="GO" id="GO:0005739">
    <property type="term" value="C:mitochondrion"/>
    <property type="evidence" value="ECO:0007669"/>
    <property type="project" value="TreeGrafter"/>
</dbReference>
<evidence type="ECO:0000256" key="9">
    <source>
        <dbReference type="ARBA" id="ARBA00022989"/>
    </source>
</evidence>
<dbReference type="STRING" id="3088.A0A383WNS2"/>
<accession>A0A383WNS2</accession>
<evidence type="ECO:0000256" key="3">
    <source>
        <dbReference type="ARBA" id="ARBA00008388"/>
    </source>
</evidence>
<dbReference type="GO" id="GO:0098803">
    <property type="term" value="C:respiratory chain complex"/>
    <property type="evidence" value="ECO:0007669"/>
    <property type="project" value="UniProtKB-UniRule"/>
</dbReference>
<keyword evidence="8 13" id="KW-0249">Electron transport</keyword>
<dbReference type="GO" id="GO:0046872">
    <property type="term" value="F:metal ion binding"/>
    <property type="evidence" value="ECO:0007669"/>
    <property type="project" value="UniProtKB-UniRule"/>
</dbReference>
<organism evidence="14 15">
    <name type="scientific">Tetradesmus obliquus</name>
    <name type="common">Green alga</name>
    <name type="synonym">Acutodesmus obliquus</name>
    <dbReference type="NCBI Taxonomy" id="3088"/>
    <lineage>
        <taxon>Eukaryota</taxon>
        <taxon>Viridiplantae</taxon>
        <taxon>Chlorophyta</taxon>
        <taxon>core chlorophytes</taxon>
        <taxon>Chlorophyceae</taxon>
        <taxon>CS clade</taxon>
        <taxon>Sphaeropleales</taxon>
        <taxon>Scenedesmaceae</taxon>
        <taxon>Tetradesmus</taxon>
    </lineage>
</organism>
<keyword evidence="9" id="KW-1133">Transmembrane helix</keyword>
<dbReference type="GO" id="GO:0016020">
    <property type="term" value="C:membrane"/>
    <property type="evidence" value="ECO:0007669"/>
    <property type="project" value="UniProtKB-SubCell"/>
</dbReference>
<dbReference type="Pfam" id="PF01786">
    <property type="entry name" value="AOX"/>
    <property type="match status" value="2"/>
</dbReference>
<keyword evidence="5 13" id="KW-0679">Respiratory chain</keyword>
<dbReference type="PANTHER" id="PTHR31803">
    <property type="entry name" value="ALTERNATIVE OXIDASE"/>
    <property type="match status" value="1"/>
</dbReference>
<evidence type="ECO:0000313" key="15">
    <source>
        <dbReference type="Proteomes" id="UP000256970"/>
    </source>
</evidence>
<evidence type="ECO:0000256" key="11">
    <source>
        <dbReference type="ARBA" id="ARBA00023004"/>
    </source>
</evidence>
<evidence type="ECO:0000256" key="13">
    <source>
        <dbReference type="RuleBase" id="RU003779"/>
    </source>
</evidence>
<evidence type="ECO:0000256" key="7">
    <source>
        <dbReference type="ARBA" id="ARBA00022723"/>
    </source>
</evidence>
<dbReference type="InterPro" id="IPR002680">
    <property type="entry name" value="AOX"/>
</dbReference>
<dbReference type="AlphaFoldDB" id="A0A383WNS2"/>
<sequence>MRTAQQLTCSGQRYQRTGLITRSIKRASVIKCVATPVSQPARQTLATDSQEPTDNCRFFVDRDGEMIRIMCCDYGFRAGAGRLYQDKYGEVPDNVLVMAGDNFQHELSALRRSVRYNEYAALEAPPNALARVAGSAGKVLVSGLSRVAGSAGKVLVSGLSRVDSWLEARGLLGQLQPAEVPADVQGEDGQLNEECQEIRAQLRQLKLNDAEVWAREERRKKESGDVDAPWFIKAPFWLLCVMLDVCFANRPIQRFWVLETVARIPYFAYISILHLYESLGFWRAGAELRKVHFAEEWNELHHLQIMESLGGDQLWFDRFIAQHAALLYYWVLIVIYLFSPKLAYAFSELVELHAADTYEQFVESNQEALAALPPPLVAAAYYRNEDLYMVGDLYMVSKRRVPKLAYAFSELVELHAADTYEQFVESHQEALAALPPPLVAAAYYRNEDLYMFDELQTCSGDDAPLRRPPCSSLLDVFNNIRDDEVEHVKTMHACQDTKLIAEQLAGRRKKLAAEGLSSE</sequence>
<dbReference type="InterPro" id="IPR038659">
    <property type="entry name" value="AOX_sf"/>
</dbReference>
<evidence type="ECO:0000256" key="1">
    <source>
        <dbReference type="ARBA" id="ARBA00001192"/>
    </source>
</evidence>
<evidence type="ECO:0000256" key="10">
    <source>
        <dbReference type="ARBA" id="ARBA00023002"/>
    </source>
</evidence>
<evidence type="ECO:0000256" key="12">
    <source>
        <dbReference type="ARBA" id="ARBA00023136"/>
    </source>
</evidence>
<dbReference type="GO" id="GO:0102721">
    <property type="term" value="F:ubiquinol:oxygen oxidoreductase activity"/>
    <property type="evidence" value="ECO:0007669"/>
    <property type="project" value="UniProtKB-EC"/>
</dbReference>
<dbReference type="EC" id="1.10.3.11" evidence="13"/>
<comment type="subcellular location">
    <subcellularLocation>
        <location evidence="2">Membrane</location>
    </subcellularLocation>
</comment>
<keyword evidence="10 13" id="KW-0560">Oxidoreductase</keyword>
<dbReference type="PANTHER" id="PTHR31803:SF19">
    <property type="entry name" value="UBIQUINOL OXIDASE"/>
    <property type="match status" value="1"/>
</dbReference>
<gene>
    <name evidence="14" type="ORF">BQ4739_LOCUS19398</name>
</gene>
<evidence type="ECO:0000256" key="6">
    <source>
        <dbReference type="ARBA" id="ARBA00022692"/>
    </source>
</evidence>
<dbReference type="Gene3D" id="1.20.1260.140">
    <property type="entry name" value="Alternative oxidase"/>
    <property type="match status" value="2"/>
</dbReference>
<evidence type="ECO:0000256" key="8">
    <source>
        <dbReference type="ARBA" id="ARBA00022982"/>
    </source>
</evidence>
<reference evidence="14 15" key="1">
    <citation type="submission" date="2016-10" db="EMBL/GenBank/DDBJ databases">
        <authorList>
            <person name="Cai Z."/>
        </authorList>
    </citation>
    <scope>NUCLEOTIDE SEQUENCE [LARGE SCALE GENOMIC DNA]</scope>
</reference>
<protein>
    <recommendedName>
        <fullName evidence="13">Ubiquinol oxidase</fullName>
        <ecNumber evidence="13">1.10.3.11</ecNumber>
    </recommendedName>
</protein>
<keyword evidence="6 13" id="KW-0812">Transmembrane</keyword>
<dbReference type="GO" id="GO:0009916">
    <property type="term" value="F:alternative oxidase activity"/>
    <property type="evidence" value="ECO:0007669"/>
    <property type="project" value="UniProtKB-UniRule"/>
</dbReference>
<keyword evidence="7 13" id="KW-0479">Metal-binding</keyword>
<comment type="similarity">
    <text evidence="3 13">Belongs to the alternative oxidase family.</text>
</comment>
<dbReference type="GO" id="GO:0010230">
    <property type="term" value="P:alternative respiration"/>
    <property type="evidence" value="ECO:0007669"/>
    <property type="project" value="TreeGrafter"/>
</dbReference>
<evidence type="ECO:0000313" key="14">
    <source>
        <dbReference type="EMBL" id="SZX79110.1"/>
    </source>
</evidence>
<evidence type="ECO:0000256" key="2">
    <source>
        <dbReference type="ARBA" id="ARBA00004370"/>
    </source>
</evidence>
<comment type="catalytic activity">
    <reaction evidence="1 13">
        <text>2 a ubiquinol + O2 = 2 a ubiquinone + 2 H2O</text>
        <dbReference type="Rhea" id="RHEA:30255"/>
        <dbReference type="Rhea" id="RHEA-COMP:9565"/>
        <dbReference type="Rhea" id="RHEA-COMP:9566"/>
        <dbReference type="ChEBI" id="CHEBI:15377"/>
        <dbReference type="ChEBI" id="CHEBI:15379"/>
        <dbReference type="ChEBI" id="CHEBI:16389"/>
        <dbReference type="ChEBI" id="CHEBI:17976"/>
        <dbReference type="EC" id="1.10.3.11"/>
    </reaction>
</comment>
<dbReference type="EMBL" id="FNXT01001351">
    <property type="protein sequence ID" value="SZX79110.1"/>
    <property type="molecule type" value="Genomic_DNA"/>
</dbReference>
<keyword evidence="11 13" id="KW-0408">Iron</keyword>
<keyword evidence="12 13" id="KW-0472">Membrane</keyword>
<comment type="cofactor">
    <cofactor evidence="13">
        <name>Fe cation</name>
        <dbReference type="ChEBI" id="CHEBI:24875"/>
    </cofactor>
    <text evidence="13">Binds 2 iron ions per subunit.</text>
</comment>
<keyword evidence="4" id="KW-0813">Transport</keyword>
<name>A0A383WNS2_TETOB</name>